<dbReference type="GO" id="GO:0003677">
    <property type="term" value="F:DNA binding"/>
    <property type="evidence" value="ECO:0007669"/>
    <property type="project" value="InterPro"/>
</dbReference>
<evidence type="ECO:0000256" key="3">
    <source>
        <dbReference type="ARBA" id="ARBA00022771"/>
    </source>
</evidence>
<keyword evidence="5" id="KW-0539">Nucleus</keyword>
<feature type="region of interest" description="Disordered" evidence="7">
    <location>
        <begin position="202"/>
        <end position="505"/>
    </location>
</feature>
<feature type="compositionally biased region" description="Basic residues" evidence="7">
    <location>
        <begin position="376"/>
        <end position="389"/>
    </location>
</feature>
<organism evidence="9 10">
    <name type="scientific">Rhynchosporium agropyri</name>
    <dbReference type="NCBI Taxonomy" id="914238"/>
    <lineage>
        <taxon>Eukaryota</taxon>
        <taxon>Fungi</taxon>
        <taxon>Dikarya</taxon>
        <taxon>Ascomycota</taxon>
        <taxon>Pezizomycotina</taxon>
        <taxon>Leotiomycetes</taxon>
        <taxon>Helotiales</taxon>
        <taxon>Ploettnerulaceae</taxon>
        <taxon>Rhynchosporium</taxon>
    </lineage>
</organism>
<evidence type="ECO:0000259" key="8">
    <source>
        <dbReference type="SMART" id="SM01336"/>
    </source>
</evidence>
<gene>
    <name evidence="9" type="ORF">RAG0_13815</name>
</gene>
<feature type="compositionally biased region" description="Basic and acidic residues" evidence="7">
    <location>
        <begin position="306"/>
        <end position="327"/>
    </location>
</feature>
<keyword evidence="6" id="KW-0175">Coiled coil</keyword>
<keyword evidence="2" id="KW-0479">Metal-binding</keyword>
<dbReference type="Pfam" id="PF00645">
    <property type="entry name" value="zf-PARP"/>
    <property type="match status" value="1"/>
</dbReference>
<sequence>MSYRVEIALSGRSGCHSTECKDAKIKIDKGELRLGVWVEFPTGGGWVYRHWGCVTGKILENIRKSIEVPGEPGQYQWDMLDGYDSGDKNSLDKDPKLQEKVRRCITQGFIDPEDWNGDPEMNVLGASGMRTKESMKKAREDQKARNKEIDDLKAQIAALQAEKADGAGSKLDAKVAAAQADLEQRIAADLPFESLAAAKKRIKDEAAAEEGAPPKKKRATKKKVKAEVDDDEDEDVKPAKKASKSRAKKVKREETDDEEIEEETKAPAKRSRGKQAVKKEEDDNDDDAEDQKPVPAKKSRAKKAIKKEEDTEMTGKADKPTGIKKEETEESAPKQAPKKRAPAKKKAAKAKGEVDEDAESAIKIEEREDGEEKAKTTSKKRAPRGKKTVKAGEAVNGVGVEEDSPKAGPAAKKGRKKANKGENVEDGVKEEPTNESSSPGITEGSSVLSDPQDLTEVVKDEPIESVGVAPETEEASAAAPADEVKNLVVPTHGRRTRSRTASKKA</sequence>
<dbReference type="OrthoDB" id="429950at2759"/>
<dbReference type="SMART" id="SM01336">
    <property type="entry name" value="zf-PARP"/>
    <property type="match status" value="1"/>
</dbReference>
<evidence type="ECO:0000313" key="10">
    <source>
        <dbReference type="Proteomes" id="UP000178912"/>
    </source>
</evidence>
<feature type="compositionally biased region" description="Basic residues" evidence="7">
    <location>
        <begin position="492"/>
        <end position="505"/>
    </location>
</feature>
<feature type="compositionally biased region" description="Basic residues" evidence="7">
    <location>
        <begin position="295"/>
        <end position="305"/>
    </location>
</feature>
<feature type="compositionally biased region" description="Basic residues" evidence="7">
    <location>
        <begin position="214"/>
        <end position="224"/>
    </location>
</feature>
<name>A0A1E1LED4_9HELO</name>
<dbReference type="Proteomes" id="UP000178912">
    <property type="component" value="Unassembled WGS sequence"/>
</dbReference>
<feature type="compositionally biased region" description="Basic residues" evidence="7">
    <location>
        <begin position="239"/>
        <end position="250"/>
    </location>
</feature>
<dbReference type="EMBL" id="FJUX01000108">
    <property type="protein sequence ID" value="CZT08885.1"/>
    <property type="molecule type" value="Genomic_DNA"/>
</dbReference>
<feature type="compositionally biased region" description="Basic and acidic residues" evidence="7">
    <location>
        <begin position="360"/>
        <end position="375"/>
    </location>
</feature>
<feature type="coiled-coil region" evidence="6">
    <location>
        <begin position="135"/>
        <end position="162"/>
    </location>
</feature>
<evidence type="ECO:0000256" key="4">
    <source>
        <dbReference type="ARBA" id="ARBA00022833"/>
    </source>
</evidence>
<evidence type="ECO:0000256" key="1">
    <source>
        <dbReference type="ARBA" id="ARBA00004123"/>
    </source>
</evidence>
<feature type="compositionally biased region" description="Basic residues" evidence="7">
    <location>
        <begin position="336"/>
        <end position="349"/>
    </location>
</feature>
<feature type="compositionally biased region" description="Basic residues" evidence="7">
    <location>
        <begin position="267"/>
        <end position="276"/>
    </location>
</feature>
<protein>
    <recommendedName>
        <fullName evidence="8">PARP-type domain-containing protein</fullName>
    </recommendedName>
</protein>
<dbReference type="AlphaFoldDB" id="A0A1E1LED4"/>
<evidence type="ECO:0000256" key="2">
    <source>
        <dbReference type="ARBA" id="ARBA00022723"/>
    </source>
</evidence>
<dbReference type="GO" id="GO:0005634">
    <property type="term" value="C:nucleus"/>
    <property type="evidence" value="ECO:0007669"/>
    <property type="project" value="UniProtKB-SubCell"/>
</dbReference>
<dbReference type="InterPro" id="IPR001510">
    <property type="entry name" value="Znf_PARP"/>
</dbReference>
<keyword evidence="4" id="KW-0862">Zinc</keyword>
<proteinExistence type="predicted"/>
<evidence type="ECO:0000256" key="5">
    <source>
        <dbReference type="ARBA" id="ARBA00023242"/>
    </source>
</evidence>
<evidence type="ECO:0000313" key="9">
    <source>
        <dbReference type="EMBL" id="CZT08885.1"/>
    </source>
</evidence>
<dbReference type="SUPFAM" id="SSF57716">
    <property type="entry name" value="Glucocorticoid receptor-like (DNA-binding domain)"/>
    <property type="match status" value="1"/>
</dbReference>
<keyword evidence="10" id="KW-1185">Reference proteome</keyword>
<dbReference type="GO" id="GO:0008270">
    <property type="term" value="F:zinc ion binding"/>
    <property type="evidence" value="ECO:0007669"/>
    <property type="project" value="UniProtKB-KW"/>
</dbReference>
<dbReference type="Gene3D" id="3.30.1740.10">
    <property type="entry name" value="Zinc finger, PARP-type"/>
    <property type="match status" value="1"/>
</dbReference>
<feature type="compositionally biased region" description="Polar residues" evidence="7">
    <location>
        <begin position="434"/>
        <end position="449"/>
    </location>
</feature>
<evidence type="ECO:0000256" key="6">
    <source>
        <dbReference type="SAM" id="Coils"/>
    </source>
</evidence>
<keyword evidence="3" id="KW-0863">Zinc-finger</keyword>
<reference evidence="10" key="1">
    <citation type="submission" date="2016-03" db="EMBL/GenBank/DDBJ databases">
        <authorList>
            <person name="Guldener U."/>
        </authorList>
    </citation>
    <scope>NUCLEOTIDE SEQUENCE [LARGE SCALE GENOMIC DNA]</scope>
    <source>
        <strain evidence="10">04CH-RAC-A.6.1</strain>
    </source>
</reference>
<accession>A0A1E1LED4</accession>
<dbReference type="InterPro" id="IPR036957">
    <property type="entry name" value="Znf_PARP_sf"/>
</dbReference>
<feature type="compositionally biased region" description="Basic and acidic residues" evidence="7">
    <location>
        <begin position="419"/>
        <end position="432"/>
    </location>
</feature>
<comment type="subcellular location">
    <subcellularLocation>
        <location evidence="1">Nucleus</location>
    </subcellularLocation>
</comment>
<evidence type="ECO:0000256" key="7">
    <source>
        <dbReference type="SAM" id="MobiDB-lite"/>
    </source>
</evidence>
<feature type="domain" description="PARP-type" evidence="8">
    <location>
        <begin position="6"/>
        <end position="106"/>
    </location>
</feature>